<gene>
    <name evidence="9" type="ORF">RF11_16113</name>
</gene>
<feature type="signal peptide" evidence="8">
    <location>
        <begin position="1"/>
        <end position="15"/>
    </location>
</feature>
<dbReference type="GO" id="GO:0006397">
    <property type="term" value="P:mRNA processing"/>
    <property type="evidence" value="ECO:0007669"/>
    <property type="project" value="UniProtKB-KW"/>
</dbReference>
<dbReference type="GO" id="GO:0000974">
    <property type="term" value="C:Prp19 complex"/>
    <property type="evidence" value="ECO:0007669"/>
    <property type="project" value="TreeGrafter"/>
</dbReference>
<dbReference type="Pfam" id="PF05700">
    <property type="entry name" value="BCAS2"/>
    <property type="match status" value="1"/>
</dbReference>
<evidence type="ECO:0000256" key="8">
    <source>
        <dbReference type="SAM" id="SignalP"/>
    </source>
</evidence>
<comment type="similarity">
    <text evidence="2">Belongs to the SPF27 family.</text>
</comment>
<evidence type="ECO:0000256" key="4">
    <source>
        <dbReference type="ARBA" id="ARBA00022664"/>
    </source>
</evidence>
<dbReference type="Proteomes" id="UP000031668">
    <property type="component" value="Unassembled WGS sequence"/>
</dbReference>
<evidence type="ECO:0000256" key="6">
    <source>
        <dbReference type="ARBA" id="ARBA00023187"/>
    </source>
</evidence>
<evidence type="ECO:0000256" key="3">
    <source>
        <dbReference type="ARBA" id="ARBA00014158"/>
    </source>
</evidence>
<comment type="caution">
    <text evidence="9">The sequence shown here is derived from an EMBL/GenBank/DDBJ whole genome shotgun (WGS) entry which is preliminary data.</text>
</comment>
<dbReference type="InterPro" id="IPR008409">
    <property type="entry name" value="SPF27"/>
</dbReference>
<dbReference type="OrthoDB" id="205794at2759"/>
<proteinExistence type="inferred from homology"/>
<keyword evidence="4" id="KW-0507">mRNA processing</keyword>
<sequence>MIFGLLLSALGLSELQRVRDKIKLDVIDLKRYENLPPATESTPFDEIKKYVDESACLYQYQKSNLQNLDLLSEYGSHAWRLHNFYLEKTVNKLKQDYEDIMKKIQEVNYDRRTSQMKIGNDLEYLNKTYNLI</sequence>
<dbReference type="PANTHER" id="PTHR13296">
    <property type="entry name" value="BCAS2 PROTEIN"/>
    <property type="match status" value="1"/>
</dbReference>
<evidence type="ECO:0000313" key="10">
    <source>
        <dbReference type="Proteomes" id="UP000031668"/>
    </source>
</evidence>
<accession>A0A0C2MF12</accession>
<dbReference type="GO" id="GO:0071011">
    <property type="term" value="C:precatalytic spliceosome"/>
    <property type="evidence" value="ECO:0007669"/>
    <property type="project" value="TreeGrafter"/>
</dbReference>
<evidence type="ECO:0000256" key="7">
    <source>
        <dbReference type="ARBA" id="ARBA00023242"/>
    </source>
</evidence>
<dbReference type="EMBL" id="JWZT01003741">
    <property type="protein sequence ID" value="KII65701.1"/>
    <property type="molecule type" value="Genomic_DNA"/>
</dbReference>
<evidence type="ECO:0000256" key="5">
    <source>
        <dbReference type="ARBA" id="ARBA00022728"/>
    </source>
</evidence>
<keyword evidence="6" id="KW-0508">mRNA splicing</keyword>
<evidence type="ECO:0000256" key="1">
    <source>
        <dbReference type="ARBA" id="ARBA00004123"/>
    </source>
</evidence>
<dbReference type="GO" id="GO:0008380">
    <property type="term" value="P:RNA splicing"/>
    <property type="evidence" value="ECO:0007669"/>
    <property type="project" value="UniProtKB-KW"/>
</dbReference>
<keyword evidence="10" id="KW-1185">Reference proteome</keyword>
<evidence type="ECO:0000313" key="9">
    <source>
        <dbReference type="EMBL" id="KII65701.1"/>
    </source>
</evidence>
<keyword evidence="5" id="KW-0747">Spliceosome</keyword>
<reference evidence="9 10" key="1">
    <citation type="journal article" date="2014" name="Genome Biol. Evol.">
        <title>The genome of the myxosporean Thelohanellus kitauei shows adaptations to nutrient acquisition within its fish host.</title>
        <authorList>
            <person name="Yang Y."/>
            <person name="Xiong J."/>
            <person name="Zhou Z."/>
            <person name="Huo F."/>
            <person name="Miao W."/>
            <person name="Ran C."/>
            <person name="Liu Y."/>
            <person name="Zhang J."/>
            <person name="Feng J."/>
            <person name="Wang M."/>
            <person name="Wang M."/>
            <person name="Wang L."/>
            <person name="Yao B."/>
        </authorList>
    </citation>
    <scope>NUCLEOTIDE SEQUENCE [LARGE SCALE GENOMIC DNA]</scope>
    <source>
        <strain evidence="9">Wuqing</strain>
    </source>
</reference>
<dbReference type="PANTHER" id="PTHR13296:SF0">
    <property type="entry name" value="PRE-MRNA-SPLICING FACTOR SPF27"/>
    <property type="match status" value="1"/>
</dbReference>
<protein>
    <recommendedName>
        <fullName evidence="3">Pre-mRNA-splicing factor SPF27</fullName>
    </recommendedName>
</protein>
<evidence type="ECO:0000256" key="2">
    <source>
        <dbReference type="ARBA" id="ARBA00010788"/>
    </source>
</evidence>
<keyword evidence="8" id="KW-0732">Signal</keyword>
<dbReference type="AlphaFoldDB" id="A0A0C2MF12"/>
<feature type="chain" id="PRO_5012068126" description="Pre-mRNA-splicing factor SPF27" evidence="8">
    <location>
        <begin position="16"/>
        <end position="132"/>
    </location>
</feature>
<dbReference type="GO" id="GO:0071013">
    <property type="term" value="C:catalytic step 2 spliceosome"/>
    <property type="evidence" value="ECO:0007669"/>
    <property type="project" value="TreeGrafter"/>
</dbReference>
<dbReference type="OMA" id="SEYGSHA"/>
<comment type="subcellular location">
    <subcellularLocation>
        <location evidence="1">Nucleus</location>
    </subcellularLocation>
</comment>
<keyword evidence="7" id="KW-0539">Nucleus</keyword>
<name>A0A0C2MF12_THEKT</name>
<organism evidence="9 10">
    <name type="scientific">Thelohanellus kitauei</name>
    <name type="common">Myxosporean</name>
    <dbReference type="NCBI Taxonomy" id="669202"/>
    <lineage>
        <taxon>Eukaryota</taxon>
        <taxon>Metazoa</taxon>
        <taxon>Cnidaria</taxon>
        <taxon>Myxozoa</taxon>
        <taxon>Myxosporea</taxon>
        <taxon>Bivalvulida</taxon>
        <taxon>Platysporina</taxon>
        <taxon>Myxobolidae</taxon>
        <taxon>Thelohanellus</taxon>
    </lineage>
</organism>